<dbReference type="InterPro" id="IPR035914">
    <property type="entry name" value="Sperma_CUB_dom_sf"/>
</dbReference>
<dbReference type="EMBL" id="JASPKY010000776">
    <property type="protein sequence ID" value="KAK9685463.1"/>
    <property type="molecule type" value="Genomic_DNA"/>
</dbReference>
<dbReference type="Gene3D" id="2.60.120.290">
    <property type="entry name" value="Spermadhesin, CUB domain"/>
    <property type="match status" value="1"/>
</dbReference>
<feature type="signal peptide" evidence="1">
    <location>
        <begin position="1"/>
        <end position="19"/>
    </location>
</feature>
<dbReference type="Pfam" id="PF26080">
    <property type="entry name" value="CUB_animal"/>
    <property type="match status" value="1"/>
</dbReference>
<reference evidence="3 4" key="1">
    <citation type="journal article" date="2024" name="BMC Genomics">
        <title>De novo assembly and annotation of Popillia japonica's genome with initial clues to its potential as an invasive pest.</title>
        <authorList>
            <person name="Cucini C."/>
            <person name="Boschi S."/>
            <person name="Funari R."/>
            <person name="Cardaioli E."/>
            <person name="Iannotti N."/>
            <person name="Marturano G."/>
            <person name="Paoli F."/>
            <person name="Bruttini M."/>
            <person name="Carapelli A."/>
            <person name="Frati F."/>
            <person name="Nardi F."/>
        </authorList>
    </citation>
    <scope>NUCLEOTIDE SEQUENCE [LARGE SCALE GENOMIC DNA]</scope>
    <source>
        <strain evidence="3">DMR45628</strain>
    </source>
</reference>
<dbReference type="PANTHER" id="PTHR33236:SF12">
    <property type="entry name" value="CUB DOMAIN-CONTAINING PROTEIN-RELATED"/>
    <property type="match status" value="1"/>
</dbReference>
<keyword evidence="4" id="KW-1185">Reference proteome</keyword>
<dbReference type="InterPro" id="IPR058698">
    <property type="entry name" value="CUB_metazoa"/>
</dbReference>
<comment type="caution">
    <text evidence="3">The sequence shown here is derived from an EMBL/GenBank/DDBJ whole genome shotgun (WGS) entry which is preliminary data.</text>
</comment>
<organism evidence="3 4">
    <name type="scientific">Popillia japonica</name>
    <name type="common">Japanese beetle</name>
    <dbReference type="NCBI Taxonomy" id="7064"/>
    <lineage>
        <taxon>Eukaryota</taxon>
        <taxon>Metazoa</taxon>
        <taxon>Ecdysozoa</taxon>
        <taxon>Arthropoda</taxon>
        <taxon>Hexapoda</taxon>
        <taxon>Insecta</taxon>
        <taxon>Pterygota</taxon>
        <taxon>Neoptera</taxon>
        <taxon>Endopterygota</taxon>
        <taxon>Coleoptera</taxon>
        <taxon>Polyphaga</taxon>
        <taxon>Scarabaeiformia</taxon>
        <taxon>Scarabaeidae</taxon>
        <taxon>Rutelinae</taxon>
        <taxon>Popillia</taxon>
    </lineage>
</organism>
<keyword evidence="1" id="KW-0732">Signal</keyword>
<sequence>MCFLLFLLLYIQLMYICYGSFIELTDMSDNLANIWSNRIPTYSHQTKCTDGGTTASEGVCKTRTQCLLSGGVPRGRCGLLSTCCTYDRVRSSNSKVSYFSSTDVQFTESPISFNVIRMNSNVCQLRLDFVEFDLAPVNRTQIGSNTGQTIYQCSVDNFYVIPGANIPQLCGDNTAQHLYINMPAELRNVTLNVKYTIRSSDLPRWNIKITQLQCPRVTDKFVTIENGVAEDFLMIAPQGCLQYYTKESGNIKSFGYSAMGGINAYASNQEYAICFKRTDYYCGISFTIRDLRLNSDLSTTCRDFLMVPGLQIGTEVRDNNKLCRNTQTSNFNTMTTKAPGPLHMNFYAGNNNDVGGFNIDYNLDPCSY</sequence>
<evidence type="ECO:0000313" key="4">
    <source>
        <dbReference type="Proteomes" id="UP001458880"/>
    </source>
</evidence>
<gene>
    <name evidence="3" type="ORF">QE152_g38016</name>
</gene>
<evidence type="ECO:0000256" key="1">
    <source>
        <dbReference type="SAM" id="SignalP"/>
    </source>
</evidence>
<accession>A0AAW1I8R4</accession>
<feature type="domain" description="CUB" evidence="2">
    <location>
        <begin position="237"/>
        <end position="362"/>
    </location>
</feature>
<proteinExistence type="predicted"/>
<protein>
    <recommendedName>
        <fullName evidence="2">CUB domain-containing protein</fullName>
    </recommendedName>
</protein>
<name>A0AAW1I8R4_POPJA</name>
<feature type="chain" id="PRO_5043497650" description="CUB domain-containing protein" evidence="1">
    <location>
        <begin position="20"/>
        <end position="368"/>
    </location>
</feature>
<dbReference type="AlphaFoldDB" id="A0AAW1I8R4"/>
<dbReference type="PANTHER" id="PTHR33236">
    <property type="entry name" value="INTRAFLAGELLAR TRANSPORT PROTEIN 122 FAMILY PROTEIN-RELATED"/>
    <property type="match status" value="1"/>
</dbReference>
<evidence type="ECO:0000259" key="2">
    <source>
        <dbReference type="Pfam" id="PF26080"/>
    </source>
</evidence>
<evidence type="ECO:0000313" key="3">
    <source>
        <dbReference type="EMBL" id="KAK9685463.1"/>
    </source>
</evidence>
<dbReference type="Proteomes" id="UP001458880">
    <property type="component" value="Unassembled WGS sequence"/>
</dbReference>